<evidence type="ECO:0008006" key="4">
    <source>
        <dbReference type="Google" id="ProtNLM"/>
    </source>
</evidence>
<dbReference type="Proteomes" id="UP000712600">
    <property type="component" value="Unassembled WGS sequence"/>
</dbReference>
<reference evidence="2" key="1">
    <citation type="submission" date="2019-12" db="EMBL/GenBank/DDBJ databases">
        <title>Genome sequencing and annotation of Brassica cretica.</title>
        <authorList>
            <person name="Studholme D.J."/>
            <person name="Sarris P."/>
        </authorList>
    </citation>
    <scope>NUCLEOTIDE SEQUENCE</scope>
    <source>
        <strain evidence="2">PFS-109/04</strain>
        <tissue evidence="2">Leaf</tissue>
    </source>
</reference>
<sequence length="150" mass="15863">MGFIGKNVLLTLLALCCFISFVFSTTALPPLKAPTKASILSPLKAPIKAPALSPLKAPTKAPALSPLKAPTKAPALSPTKAPIKLPTKAPIKPPILPPISPSKIIRTLAALRGMVYRKACKYAGVNNPEGAKPVKDIIYMNCSFSKIYYA</sequence>
<organism evidence="2 3">
    <name type="scientific">Brassica cretica</name>
    <name type="common">Mustard</name>
    <dbReference type="NCBI Taxonomy" id="69181"/>
    <lineage>
        <taxon>Eukaryota</taxon>
        <taxon>Viridiplantae</taxon>
        <taxon>Streptophyta</taxon>
        <taxon>Embryophyta</taxon>
        <taxon>Tracheophyta</taxon>
        <taxon>Spermatophyta</taxon>
        <taxon>Magnoliopsida</taxon>
        <taxon>eudicotyledons</taxon>
        <taxon>Gunneridae</taxon>
        <taxon>Pentapetalae</taxon>
        <taxon>rosids</taxon>
        <taxon>malvids</taxon>
        <taxon>Brassicales</taxon>
        <taxon>Brassicaceae</taxon>
        <taxon>Brassiceae</taxon>
        <taxon>Brassica</taxon>
    </lineage>
</organism>
<accession>A0A8S9R643</accession>
<comment type="caution">
    <text evidence="2">The sequence shown here is derived from an EMBL/GenBank/DDBJ whole genome shotgun (WGS) entry which is preliminary data.</text>
</comment>
<gene>
    <name evidence="2" type="ORF">F2Q69_00017240</name>
</gene>
<feature type="signal peptide" evidence="1">
    <location>
        <begin position="1"/>
        <end position="24"/>
    </location>
</feature>
<dbReference type="EMBL" id="QGKX02000996">
    <property type="protein sequence ID" value="KAF3559309.1"/>
    <property type="molecule type" value="Genomic_DNA"/>
</dbReference>
<proteinExistence type="predicted"/>
<name>A0A8S9R643_BRACR</name>
<evidence type="ECO:0000256" key="1">
    <source>
        <dbReference type="SAM" id="SignalP"/>
    </source>
</evidence>
<evidence type="ECO:0000313" key="2">
    <source>
        <dbReference type="EMBL" id="KAF3559309.1"/>
    </source>
</evidence>
<dbReference type="AlphaFoldDB" id="A0A8S9R643"/>
<feature type="chain" id="PRO_5035763364" description="Pectinesterase inhibitor domain-containing protein" evidence="1">
    <location>
        <begin position="25"/>
        <end position="150"/>
    </location>
</feature>
<protein>
    <recommendedName>
        <fullName evidence="4">Pectinesterase inhibitor domain-containing protein</fullName>
    </recommendedName>
</protein>
<evidence type="ECO:0000313" key="3">
    <source>
        <dbReference type="Proteomes" id="UP000712600"/>
    </source>
</evidence>
<keyword evidence="1" id="KW-0732">Signal</keyword>